<evidence type="ECO:0000313" key="10">
    <source>
        <dbReference type="EMBL" id="JAS32508.1"/>
    </source>
</evidence>
<feature type="domain" description="Pus10-like C-terminal" evidence="9">
    <location>
        <begin position="262"/>
        <end position="494"/>
    </location>
</feature>
<dbReference type="PANTHER" id="PTHR21568">
    <property type="entry name" value="TRNA PSEUDOURIDINE SYNTHASE PUS10"/>
    <property type="match status" value="1"/>
</dbReference>
<keyword evidence="4" id="KW-0413">Isomerase</keyword>
<dbReference type="AlphaFoldDB" id="A0A1B6E3L2"/>
<dbReference type="EMBL" id="GEDC01004790">
    <property type="protein sequence ID" value="JAS32508.1"/>
    <property type="molecule type" value="Transcribed_RNA"/>
</dbReference>
<dbReference type="InterPro" id="IPR020103">
    <property type="entry name" value="PsdUridine_synth_cat_dom_sf"/>
</dbReference>
<comment type="similarity">
    <text evidence="1">Belongs to the pseudouridine synthase Pus10 family.</text>
</comment>
<reference evidence="10" key="1">
    <citation type="submission" date="2015-12" db="EMBL/GenBank/DDBJ databases">
        <title>De novo transcriptome assembly of four potential Pierce s Disease insect vectors from Arizona vineyards.</title>
        <authorList>
            <person name="Tassone E.E."/>
        </authorList>
    </citation>
    <scope>NUCLEOTIDE SEQUENCE</scope>
</reference>
<proteinExistence type="inferred from homology"/>
<dbReference type="Pfam" id="PF21238">
    <property type="entry name" value="Pus10_C"/>
    <property type="match status" value="1"/>
</dbReference>
<sequence>MMEVEGAITSNFQNGVNTDLPSLYATLQNTGCCKVCTLRFLGENEPQNYINPYGALKNKFVFPVEHAPKILKPNPCSACLDTLKPSFIDDTVDKVIEALNKENYDSETFNIALTLPISFYLRAHSFWFFLVSNFPFFCEVFHHNGVVVTGVKEAWKYIVIPKIEKSVNKQYNPISDLTISVELSYSSDYDESLSLLKMHPNIFGPQQKKNKEKKIIFSRKSVEPALKQTNIELLRKFYEIPPPIPITSATCKGITVQHNSIFFAGRYNKYSRTLSQTPWVLDGKRRLESSVQEIIAAPLEKLSKAEGNKFISSGREDVDVRMLGNGRPFALELINPHKTIFTFEELRHVEKMLNSKDVKIRDLQHIFKESLAMLKVGEESKTKNYNSYCIAWNVTPEQIHSLTTTKPLTLYQRTPVRVLHRRPAAVRERIIYWMTASVEKICEDTIYFKLLINTQAGTYVKEFVHGDFGRTTPNLGELLGNAKVDILALDVEEIGLNWPPQVRGANL</sequence>
<protein>
    <recommendedName>
        <fullName evidence="2">tRNA pseudouridine(55) synthase</fullName>
        <ecNumber evidence="2">5.4.99.25</ecNumber>
    </recommendedName>
    <alternativeName>
        <fullName evidence="7">tRNA pseudouridine 55 synthase</fullName>
    </alternativeName>
    <alternativeName>
        <fullName evidence="5">tRNA pseudouridylate synthase</fullName>
    </alternativeName>
    <alternativeName>
        <fullName evidence="6">tRNA-uridine isomerase</fullName>
    </alternativeName>
</protein>
<dbReference type="PANTHER" id="PTHR21568:SF0">
    <property type="entry name" value="TRNA PSEUDOURIDINE SYNTHASE PUS10"/>
    <property type="match status" value="1"/>
</dbReference>
<accession>A0A1B6E3L2</accession>
<evidence type="ECO:0000256" key="4">
    <source>
        <dbReference type="ARBA" id="ARBA00023235"/>
    </source>
</evidence>
<dbReference type="GO" id="GO:0160148">
    <property type="term" value="F:tRNA pseudouridine(55) synthase activity"/>
    <property type="evidence" value="ECO:0007669"/>
    <property type="project" value="UniProtKB-EC"/>
</dbReference>
<dbReference type="FunFam" id="3.30.70.3190:FF:000001">
    <property type="entry name" value="tRNA pseudouridine synthase Pus10"/>
    <property type="match status" value="1"/>
</dbReference>
<evidence type="ECO:0000256" key="1">
    <source>
        <dbReference type="ARBA" id="ARBA00009652"/>
    </source>
</evidence>
<gene>
    <name evidence="10" type="ORF">g.8610</name>
</gene>
<dbReference type="InterPro" id="IPR048742">
    <property type="entry name" value="Pus10_N_euk"/>
</dbReference>
<name>A0A1B6E3L2_9HEMI</name>
<dbReference type="Gene3D" id="3.30.70.3190">
    <property type="match status" value="1"/>
</dbReference>
<dbReference type="GO" id="GO:0031119">
    <property type="term" value="P:tRNA pseudouridine synthesis"/>
    <property type="evidence" value="ECO:0007669"/>
    <property type="project" value="UniProtKB-ARBA"/>
</dbReference>
<dbReference type="Pfam" id="PF21237">
    <property type="entry name" value="Pus10_N_euk"/>
    <property type="match status" value="1"/>
</dbReference>
<evidence type="ECO:0000256" key="2">
    <source>
        <dbReference type="ARBA" id="ARBA00012787"/>
    </source>
</evidence>
<dbReference type="InterPro" id="IPR048741">
    <property type="entry name" value="Pus10-like_C"/>
</dbReference>
<organism evidence="10">
    <name type="scientific">Clastoptera arizonana</name>
    <name type="common">Arizona spittle bug</name>
    <dbReference type="NCBI Taxonomy" id="38151"/>
    <lineage>
        <taxon>Eukaryota</taxon>
        <taxon>Metazoa</taxon>
        <taxon>Ecdysozoa</taxon>
        <taxon>Arthropoda</taxon>
        <taxon>Hexapoda</taxon>
        <taxon>Insecta</taxon>
        <taxon>Pterygota</taxon>
        <taxon>Neoptera</taxon>
        <taxon>Paraneoptera</taxon>
        <taxon>Hemiptera</taxon>
        <taxon>Auchenorrhyncha</taxon>
        <taxon>Cercopoidea</taxon>
        <taxon>Clastopteridae</taxon>
        <taxon>Clastoptera</taxon>
    </lineage>
</organism>
<feature type="domain" description="Pus10 N-terminal eukaryotes" evidence="8">
    <location>
        <begin position="76"/>
        <end position="254"/>
    </location>
</feature>
<evidence type="ECO:0000259" key="8">
    <source>
        <dbReference type="Pfam" id="PF21237"/>
    </source>
</evidence>
<dbReference type="InterPro" id="IPR039894">
    <property type="entry name" value="Pus10-like"/>
</dbReference>
<dbReference type="GO" id="GO:0003723">
    <property type="term" value="F:RNA binding"/>
    <property type="evidence" value="ECO:0007669"/>
    <property type="project" value="InterPro"/>
</dbReference>
<evidence type="ECO:0000256" key="3">
    <source>
        <dbReference type="ARBA" id="ARBA00022694"/>
    </source>
</evidence>
<evidence type="ECO:0000256" key="6">
    <source>
        <dbReference type="ARBA" id="ARBA00079393"/>
    </source>
</evidence>
<keyword evidence="3" id="KW-0819">tRNA processing</keyword>
<dbReference type="Gene3D" id="3.30.70.2510">
    <property type="match status" value="1"/>
</dbReference>
<dbReference type="FunFam" id="3.30.70.2510:FF:000001">
    <property type="entry name" value="tRNA pseudouridine synthase Pus10"/>
    <property type="match status" value="1"/>
</dbReference>
<dbReference type="EC" id="5.4.99.25" evidence="2"/>
<evidence type="ECO:0000259" key="9">
    <source>
        <dbReference type="Pfam" id="PF21238"/>
    </source>
</evidence>
<evidence type="ECO:0000256" key="7">
    <source>
        <dbReference type="ARBA" id="ARBA00083669"/>
    </source>
</evidence>
<evidence type="ECO:0000256" key="5">
    <source>
        <dbReference type="ARBA" id="ARBA00075270"/>
    </source>
</evidence>
<dbReference type="SUPFAM" id="SSF55120">
    <property type="entry name" value="Pseudouridine synthase"/>
    <property type="match status" value="1"/>
</dbReference>